<gene>
    <name evidence="2" type="ORF">SAMN06297280_2954</name>
</gene>
<organism evidence="2 3">
    <name type="scientific">Arsukibacterium tuosuense</name>
    <dbReference type="NCBI Taxonomy" id="1323745"/>
    <lineage>
        <taxon>Bacteria</taxon>
        <taxon>Pseudomonadati</taxon>
        <taxon>Pseudomonadota</taxon>
        <taxon>Gammaproteobacteria</taxon>
        <taxon>Chromatiales</taxon>
        <taxon>Chromatiaceae</taxon>
        <taxon>Arsukibacterium</taxon>
    </lineage>
</organism>
<keyword evidence="1" id="KW-0732">Signal</keyword>
<reference evidence="3" key="1">
    <citation type="submission" date="2017-09" db="EMBL/GenBank/DDBJ databases">
        <authorList>
            <person name="Varghese N."/>
            <person name="Submissions S."/>
        </authorList>
    </citation>
    <scope>NUCLEOTIDE SEQUENCE [LARGE SCALE GENOMIC DNA]</scope>
    <source>
        <strain evidence="3">CGMCC 1.12461</strain>
    </source>
</reference>
<dbReference type="Pfam" id="PF14559">
    <property type="entry name" value="TPR_19"/>
    <property type="match status" value="1"/>
</dbReference>
<dbReference type="InterPro" id="IPR011990">
    <property type="entry name" value="TPR-like_helical_dom_sf"/>
</dbReference>
<evidence type="ECO:0000313" key="3">
    <source>
        <dbReference type="Proteomes" id="UP000219353"/>
    </source>
</evidence>
<dbReference type="AlphaFoldDB" id="A0A285J9E6"/>
<dbReference type="OrthoDB" id="5761728at2"/>
<dbReference type="Proteomes" id="UP000219353">
    <property type="component" value="Unassembled WGS sequence"/>
</dbReference>
<proteinExistence type="predicted"/>
<sequence length="357" mass="39876">MKYVIFVLFAVICTASHADRYKPLADETIALAEPLPLTGQMSKLSARVATEPNDVDVLKLATLYLHGARQPGYDAWFHQAEYWLSQVSAANHSSTEYQLLRADILQQQHQFDAALASLEQVLAAEPQHLSASLMAARIYLATAQHQAAQKACNRLWQQDLFLFSVCSYEVAGRNGDWQQSYQALLVLYKRQQSLPTTIDLWLRGILAEQAEQSGEQEVARAWLTPILADAPTSLWLKWADLSLALAEHRQVYQQLLSRHQQFGLADSLLVRLAAAEQQLDVDSNVSAELAERIQLRLARGDTEHAADLAHYFLTVAPNPQAALHWAELNYKSAKEPDDIALLRQSERALSGQLGTTP</sequence>
<dbReference type="SUPFAM" id="SSF48452">
    <property type="entry name" value="TPR-like"/>
    <property type="match status" value="1"/>
</dbReference>
<evidence type="ECO:0000256" key="1">
    <source>
        <dbReference type="SAM" id="SignalP"/>
    </source>
</evidence>
<feature type="signal peptide" evidence="1">
    <location>
        <begin position="1"/>
        <end position="18"/>
    </location>
</feature>
<evidence type="ECO:0000313" key="2">
    <source>
        <dbReference type="EMBL" id="SNY55731.1"/>
    </source>
</evidence>
<dbReference type="Gene3D" id="1.25.40.10">
    <property type="entry name" value="Tetratricopeptide repeat domain"/>
    <property type="match status" value="1"/>
</dbReference>
<protein>
    <submittedName>
        <fullName evidence="2">Tetratricopeptide repeat-containing protein</fullName>
    </submittedName>
</protein>
<name>A0A285J9E6_9GAMM</name>
<accession>A0A285J9E6</accession>
<dbReference type="EMBL" id="OBEB01000006">
    <property type="protein sequence ID" value="SNY55731.1"/>
    <property type="molecule type" value="Genomic_DNA"/>
</dbReference>
<feature type="chain" id="PRO_5013398011" evidence="1">
    <location>
        <begin position="19"/>
        <end position="357"/>
    </location>
</feature>
<keyword evidence="3" id="KW-1185">Reference proteome</keyword>